<accession>A0A133VR40</accession>
<reference evidence="13 14" key="1">
    <citation type="journal article" date="2016" name="Sci. Rep.">
        <title>Metabolic traits of an uncultured archaeal lineage -MSBL1- from brine pools of the Red Sea.</title>
        <authorList>
            <person name="Mwirichia R."/>
            <person name="Alam I."/>
            <person name="Rashid M."/>
            <person name="Vinu M."/>
            <person name="Ba-Alawi W."/>
            <person name="Anthony Kamau A."/>
            <person name="Kamanda Ngugi D."/>
            <person name="Goker M."/>
            <person name="Klenk H.P."/>
            <person name="Bajic V."/>
            <person name="Stingl U."/>
        </authorList>
    </citation>
    <scope>NUCLEOTIDE SEQUENCE [LARGE SCALE GENOMIC DNA]</scope>
    <source>
        <strain evidence="13">SCGC-AAA385M02</strain>
    </source>
</reference>
<keyword evidence="7" id="KW-0067">ATP-binding</keyword>
<dbReference type="PROSITE" id="PS50127">
    <property type="entry name" value="UBC_2"/>
    <property type="match status" value="1"/>
</dbReference>
<keyword evidence="6" id="KW-0833">Ubl conjugation pathway</keyword>
<dbReference type="InterPro" id="IPR016135">
    <property type="entry name" value="UBQ-conjugating_enzyme/RWD"/>
</dbReference>
<dbReference type="SUPFAM" id="SSF54495">
    <property type="entry name" value="UBC-like"/>
    <property type="match status" value="1"/>
</dbReference>
<evidence type="ECO:0000256" key="8">
    <source>
        <dbReference type="ARBA" id="ARBA00039894"/>
    </source>
</evidence>
<keyword evidence="3" id="KW-0808">Transferase</keyword>
<keyword evidence="4" id="KW-0053">Apoptosis</keyword>
<dbReference type="GO" id="GO:0005737">
    <property type="term" value="C:cytoplasm"/>
    <property type="evidence" value="ECO:0007669"/>
    <property type="project" value="UniProtKB-SubCell"/>
</dbReference>
<dbReference type="PANTHER" id="PTHR46116:SF26">
    <property type="entry name" value="UBIQUITIN-CONJUGATING ENZYME E2 Z"/>
    <property type="match status" value="1"/>
</dbReference>
<evidence type="ECO:0000256" key="3">
    <source>
        <dbReference type="ARBA" id="ARBA00022679"/>
    </source>
</evidence>
<comment type="caution">
    <text evidence="13">The sequence shown here is derived from an EMBL/GenBank/DDBJ whole genome shotgun (WGS) entry which is preliminary data.</text>
</comment>
<evidence type="ECO:0000256" key="11">
    <source>
        <dbReference type="ARBA" id="ARBA00042401"/>
    </source>
</evidence>
<dbReference type="GO" id="GO:0005524">
    <property type="term" value="F:ATP binding"/>
    <property type="evidence" value="ECO:0007669"/>
    <property type="project" value="UniProtKB-KW"/>
</dbReference>
<protein>
    <recommendedName>
        <fullName evidence="8">Ubiquitin-conjugating enzyme E2 Z</fullName>
    </recommendedName>
    <alternativeName>
        <fullName evidence="9">E2 ubiquitin-conjugating enzyme Z</fullName>
    </alternativeName>
    <alternativeName>
        <fullName evidence="11">Ubiquitin carrier protein Z</fullName>
    </alternativeName>
    <alternativeName>
        <fullName evidence="10">Ubiquitin-protein ligase Z</fullName>
    </alternativeName>
</protein>
<keyword evidence="2" id="KW-0963">Cytoplasm</keyword>
<evidence type="ECO:0000256" key="10">
    <source>
        <dbReference type="ARBA" id="ARBA00042316"/>
    </source>
</evidence>
<dbReference type="EMBL" id="LHYL01000003">
    <property type="protein sequence ID" value="KXB08893.1"/>
    <property type="molecule type" value="Genomic_DNA"/>
</dbReference>
<evidence type="ECO:0000256" key="4">
    <source>
        <dbReference type="ARBA" id="ARBA00022703"/>
    </source>
</evidence>
<proteinExistence type="predicted"/>
<sequence>MSDHQLPKKVHISKETIKRLVTDVRQIMKHPLHDNGIYYQHDQEDMLKGRAVIIGPKDTPYQYGYYLFYFKFPSDYPHAPPKVKFLTFDGNTRFNPNLYVSGKVCVSILNTWQGDQWSGCQSISSILLTLCSLLNEKPLLNEPGITETHKDFDNYNKIVRYRNYDTAIVEMITNHLHIDKPLKTFMSFKPIIIETFLKNAPSILKDIHDQRIQHGNETKLSTSLYNMFAKLSYDDLHSKMEALYKKCLNEQEKQTAKACSSKTVTTFQP</sequence>
<evidence type="ECO:0000256" key="1">
    <source>
        <dbReference type="ARBA" id="ARBA00004496"/>
    </source>
</evidence>
<evidence type="ECO:0000256" key="9">
    <source>
        <dbReference type="ARBA" id="ARBA00041798"/>
    </source>
</evidence>
<evidence type="ECO:0000259" key="12">
    <source>
        <dbReference type="PROSITE" id="PS50127"/>
    </source>
</evidence>
<name>A0A133VR40_9EURY</name>
<evidence type="ECO:0000256" key="5">
    <source>
        <dbReference type="ARBA" id="ARBA00022741"/>
    </source>
</evidence>
<dbReference type="AlphaFoldDB" id="A0A133VR40"/>
<evidence type="ECO:0000313" key="13">
    <source>
        <dbReference type="EMBL" id="KXB08893.1"/>
    </source>
</evidence>
<dbReference type="PANTHER" id="PTHR46116">
    <property type="entry name" value="(E3-INDEPENDENT) E2 UBIQUITIN-CONJUGATING ENZYME"/>
    <property type="match status" value="1"/>
</dbReference>
<dbReference type="Pfam" id="PF00179">
    <property type="entry name" value="UQ_con"/>
    <property type="match status" value="1"/>
</dbReference>
<feature type="domain" description="UBC core" evidence="12">
    <location>
        <begin position="15"/>
        <end position="177"/>
    </location>
</feature>
<evidence type="ECO:0000256" key="2">
    <source>
        <dbReference type="ARBA" id="ARBA00022490"/>
    </source>
</evidence>
<organism evidence="13 14">
    <name type="scientific">candidate division MSBL1 archaeon SCGC-AAA385M02</name>
    <dbReference type="NCBI Taxonomy" id="1698287"/>
    <lineage>
        <taxon>Archaea</taxon>
        <taxon>Methanobacteriati</taxon>
        <taxon>Methanobacteriota</taxon>
        <taxon>candidate division MSBL1</taxon>
    </lineage>
</organism>
<dbReference type="SMART" id="SM00212">
    <property type="entry name" value="UBCc"/>
    <property type="match status" value="1"/>
</dbReference>
<dbReference type="InterPro" id="IPR000608">
    <property type="entry name" value="UBC"/>
</dbReference>
<comment type="subcellular location">
    <subcellularLocation>
        <location evidence="1">Cytoplasm</location>
    </subcellularLocation>
</comment>
<evidence type="ECO:0000256" key="7">
    <source>
        <dbReference type="ARBA" id="ARBA00022840"/>
    </source>
</evidence>
<evidence type="ECO:0000313" key="14">
    <source>
        <dbReference type="Proteomes" id="UP000070248"/>
    </source>
</evidence>
<evidence type="ECO:0000256" key="6">
    <source>
        <dbReference type="ARBA" id="ARBA00022786"/>
    </source>
</evidence>
<keyword evidence="5" id="KW-0547">Nucleotide-binding</keyword>
<dbReference type="Proteomes" id="UP000070248">
    <property type="component" value="Unassembled WGS sequence"/>
</dbReference>
<dbReference type="GO" id="GO:0004869">
    <property type="term" value="F:cysteine-type endopeptidase inhibitor activity"/>
    <property type="evidence" value="ECO:0007669"/>
    <property type="project" value="TreeGrafter"/>
</dbReference>
<dbReference type="GO" id="GO:0016740">
    <property type="term" value="F:transferase activity"/>
    <property type="evidence" value="ECO:0007669"/>
    <property type="project" value="UniProtKB-KW"/>
</dbReference>
<dbReference type="Gene3D" id="3.10.110.10">
    <property type="entry name" value="Ubiquitin Conjugating Enzyme"/>
    <property type="match status" value="1"/>
</dbReference>
<gene>
    <name evidence="13" type="ORF">AKJ59_00355</name>
</gene>
<keyword evidence="14" id="KW-1185">Reference proteome</keyword>